<dbReference type="GO" id="GO:0016020">
    <property type="term" value="C:membrane"/>
    <property type="evidence" value="ECO:0007669"/>
    <property type="project" value="InterPro"/>
</dbReference>
<dbReference type="GO" id="GO:0000772">
    <property type="term" value="F:mating pheromone activity"/>
    <property type="evidence" value="ECO:0007669"/>
    <property type="project" value="InterPro"/>
</dbReference>
<evidence type="ECO:0000313" key="2">
    <source>
        <dbReference type="Proteomes" id="UP000193067"/>
    </source>
</evidence>
<proteinExistence type="predicted"/>
<accession>A0A1Y2IRP6</accession>
<name>A0A1Y2IRP6_TRAC3</name>
<dbReference type="EMBL" id="KZ084099">
    <property type="protein sequence ID" value="OSD03757.1"/>
    <property type="molecule type" value="Genomic_DNA"/>
</dbReference>
<keyword evidence="2" id="KW-1185">Reference proteome</keyword>
<evidence type="ECO:0000313" key="1">
    <source>
        <dbReference type="EMBL" id="OSD03757.1"/>
    </source>
</evidence>
<dbReference type="Proteomes" id="UP000193067">
    <property type="component" value="Unassembled WGS sequence"/>
</dbReference>
<protein>
    <submittedName>
        <fullName evidence="1">Pheromone</fullName>
    </submittedName>
</protein>
<dbReference type="AlphaFoldDB" id="A0A1Y2IRP6"/>
<organism evidence="1 2">
    <name type="scientific">Trametes coccinea (strain BRFM310)</name>
    <name type="common">Pycnoporus coccineus</name>
    <dbReference type="NCBI Taxonomy" id="1353009"/>
    <lineage>
        <taxon>Eukaryota</taxon>
        <taxon>Fungi</taxon>
        <taxon>Dikarya</taxon>
        <taxon>Basidiomycota</taxon>
        <taxon>Agaricomycotina</taxon>
        <taxon>Agaricomycetes</taxon>
        <taxon>Polyporales</taxon>
        <taxon>Polyporaceae</taxon>
        <taxon>Trametes</taxon>
    </lineage>
</organism>
<reference evidence="1 2" key="1">
    <citation type="journal article" date="2015" name="Biotechnol. Biofuels">
        <title>Enhanced degradation of softwood versus hardwood by the white-rot fungus Pycnoporus coccineus.</title>
        <authorList>
            <person name="Couturier M."/>
            <person name="Navarro D."/>
            <person name="Chevret D."/>
            <person name="Henrissat B."/>
            <person name="Piumi F."/>
            <person name="Ruiz-Duenas F.J."/>
            <person name="Martinez A.T."/>
            <person name="Grigoriev I.V."/>
            <person name="Riley R."/>
            <person name="Lipzen A."/>
            <person name="Berrin J.G."/>
            <person name="Master E.R."/>
            <person name="Rosso M.N."/>
        </authorList>
    </citation>
    <scope>NUCLEOTIDE SEQUENCE [LARGE SCALE GENOMIC DNA]</scope>
    <source>
        <strain evidence="1 2">BRFM310</strain>
    </source>
</reference>
<dbReference type="InterPro" id="IPR012597">
    <property type="entry name" value="Pheromone"/>
</dbReference>
<gene>
    <name evidence="1" type="ORF">PYCCODRAFT_1434144</name>
</gene>
<sequence>MDDFENVDWFVEPEGLAPVASSRTYDEPMTYDVPIDAEHQPTTSHFWCIIA</sequence>
<dbReference type="Pfam" id="PF08015">
    <property type="entry name" value="Pheromone"/>
    <property type="match status" value="1"/>
</dbReference>
<dbReference type="OrthoDB" id="2736835at2759"/>